<keyword evidence="2" id="KW-1185">Reference proteome</keyword>
<reference evidence="1" key="1">
    <citation type="journal article" date="2014" name="Int. J. Syst. Evol. Microbiol.">
        <title>Complete genome sequence of Corynebacterium casei LMG S-19264T (=DSM 44701T), isolated from a smear-ripened cheese.</title>
        <authorList>
            <consortium name="US DOE Joint Genome Institute (JGI-PGF)"/>
            <person name="Walter F."/>
            <person name="Albersmeier A."/>
            <person name="Kalinowski J."/>
            <person name="Ruckert C."/>
        </authorList>
    </citation>
    <scope>NUCLEOTIDE SEQUENCE</scope>
    <source>
        <strain evidence="1">CGMCC 1.12426</strain>
    </source>
</reference>
<dbReference type="RefSeq" id="WP_150495392.1">
    <property type="nucleotide sequence ID" value="NZ_BMFA01000003.1"/>
</dbReference>
<organism evidence="1 2">
    <name type="scientific">Roseibium aquae</name>
    <dbReference type="NCBI Taxonomy" id="1323746"/>
    <lineage>
        <taxon>Bacteria</taxon>
        <taxon>Pseudomonadati</taxon>
        <taxon>Pseudomonadota</taxon>
        <taxon>Alphaproteobacteria</taxon>
        <taxon>Hyphomicrobiales</taxon>
        <taxon>Stappiaceae</taxon>
        <taxon>Roseibium</taxon>
    </lineage>
</organism>
<dbReference type="EMBL" id="BMFA01000003">
    <property type="protein sequence ID" value="GGB41954.1"/>
    <property type="molecule type" value="Genomic_DNA"/>
</dbReference>
<dbReference type="InterPro" id="IPR019546">
    <property type="entry name" value="TAT_signal_bac_arc"/>
</dbReference>
<gene>
    <name evidence="1" type="ORF">GCM10011316_12410</name>
</gene>
<reference evidence="1" key="2">
    <citation type="submission" date="2020-09" db="EMBL/GenBank/DDBJ databases">
        <authorList>
            <person name="Sun Q."/>
            <person name="Zhou Y."/>
        </authorList>
    </citation>
    <scope>NUCLEOTIDE SEQUENCE</scope>
    <source>
        <strain evidence="1">CGMCC 1.12426</strain>
    </source>
</reference>
<sequence length="63" mass="6661">MGEKLEKDVKGRRDFLKLASLGTLASGATLMTGQASAAETPAAGASGYQETDHVKRAYETARF</sequence>
<dbReference type="Proteomes" id="UP000605148">
    <property type="component" value="Unassembled WGS sequence"/>
</dbReference>
<name>A0A916TE73_9HYPH</name>
<evidence type="ECO:0008006" key="3">
    <source>
        <dbReference type="Google" id="ProtNLM"/>
    </source>
</evidence>
<comment type="caution">
    <text evidence="1">The sequence shown here is derived from an EMBL/GenBank/DDBJ whole genome shotgun (WGS) entry which is preliminary data.</text>
</comment>
<dbReference type="InterPro" id="IPR006311">
    <property type="entry name" value="TAT_signal"/>
</dbReference>
<accession>A0A916TE73</accession>
<dbReference type="NCBIfam" id="TIGR01409">
    <property type="entry name" value="TAT_signal_seq"/>
    <property type="match status" value="1"/>
</dbReference>
<evidence type="ECO:0000313" key="2">
    <source>
        <dbReference type="Proteomes" id="UP000605148"/>
    </source>
</evidence>
<dbReference type="OrthoDB" id="8117078at2"/>
<proteinExistence type="predicted"/>
<dbReference type="AlphaFoldDB" id="A0A916TE73"/>
<evidence type="ECO:0000313" key="1">
    <source>
        <dbReference type="EMBL" id="GGB41954.1"/>
    </source>
</evidence>
<protein>
    <recommendedName>
        <fullName evidence="3">Secreted protein</fullName>
    </recommendedName>
</protein>
<dbReference type="PROSITE" id="PS51318">
    <property type="entry name" value="TAT"/>
    <property type="match status" value="1"/>
</dbReference>